<evidence type="ECO:0000256" key="4">
    <source>
        <dbReference type="ARBA" id="ARBA00023136"/>
    </source>
</evidence>
<reference evidence="7" key="1">
    <citation type="submission" date="2016-06" db="EMBL/GenBank/DDBJ databases">
        <authorList>
            <person name="Rodrigo-Torres L."/>
            <person name="Arahal R.D."/>
            <person name="Lucena T."/>
        </authorList>
    </citation>
    <scope>NUCLEOTIDE SEQUENCE [LARGE SCALE GENOMIC DNA]</scope>
    <source>
        <strain evidence="7">CECT8203</strain>
    </source>
</reference>
<keyword evidence="5" id="KW-0998">Cell outer membrane</keyword>
<dbReference type="PANTHER" id="PTHR38776">
    <property type="entry name" value="MLTA-INTERACTING PROTEIN-RELATED"/>
    <property type="match status" value="1"/>
</dbReference>
<evidence type="ECO:0000256" key="5">
    <source>
        <dbReference type="ARBA" id="ARBA00023237"/>
    </source>
</evidence>
<sequence length="240" mass="26913">MQAMIYIRSGNIYTKTDGWFTTVGGKGTSDLFKSQNKNSFMIFDFGYQSEKLNIDPEMANYRFYENSTENINLSSYIKTSGIEYDLGDADSLIGMASRVTSRDLGLSADFSFEKGTLSTYVQHDISGVYNSFVGGATYFLPLEIGTMDFVPFAGLSYQSAEYVDYYFGVHDNEVTEQRSSYKGQSDVSYQLGYELIIPVSKNWNITQTASYTRLGDNISDSPIVDNANQWIVGATASYYF</sequence>
<proteinExistence type="inferred from homology"/>
<accession>A0A240EQN8</accession>
<protein>
    <submittedName>
        <fullName evidence="6">Outer membrane protein OmpV</fullName>
    </submittedName>
</protein>
<dbReference type="Pfam" id="PF06629">
    <property type="entry name" value="MipA"/>
    <property type="match status" value="1"/>
</dbReference>
<dbReference type="GO" id="GO:0009279">
    <property type="term" value="C:cell outer membrane"/>
    <property type="evidence" value="ECO:0007669"/>
    <property type="project" value="UniProtKB-SubCell"/>
</dbReference>
<dbReference type="InterPro" id="IPR010583">
    <property type="entry name" value="MipA"/>
</dbReference>
<keyword evidence="4" id="KW-0472">Membrane</keyword>
<comment type="subcellular location">
    <subcellularLocation>
        <location evidence="1">Cell outer membrane</location>
    </subcellularLocation>
</comment>
<evidence type="ECO:0000313" key="7">
    <source>
        <dbReference type="Proteomes" id="UP000219336"/>
    </source>
</evidence>
<dbReference type="GO" id="GO:0009252">
    <property type="term" value="P:peptidoglycan biosynthetic process"/>
    <property type="evidence" value="ECO:0007669"/>
    <property type="project" value="TreeGrafter"/>
</dbReference>
<dbReference type="EMBL" id="OANU01000193">
    <property type="protein sequence ID" value="SNX51012.1"/>
    <property type="molecule type" value="Genomic_DNA"/>
</dbReference>
<gene>
    <name evidence="6" type="primary">ompV</name>
    <name evidence="6" type="ORF">VTH8203_04693</name>
</gene>
<organism evidence="6 7">
    <name type="scientific">Vibrio thalassae</name>
    <dbReference type="NCBI Taxonomy" id="1243014"/>
    <lineage>
        <taxon>Bacteria</taxon>
        <taxon>Pseudomonadati</taxon>
        <taxon>Pseudomonadota</taxon>
        <taxon>Gammaproteobacteria</taxon>
        <taxon>Vibrionales</taxon>
        <taxon>Vibrionaceae</taxon>
        <taxon>Vibrio</taxon>
    </lineage>
</organism>
<evidence type="ECO:0000256" key="3">
    <source>
        <dbReference type="ARBA" id="ARBA00022729"/>
    </source>
</evidence>
<evidence type="ECO:0000256" key="1">
    <source>
        <dbReference type="ARBA" id="ARBA00004442"/>
    </source>
</evidence>
<keyword evidence="7" id="KW-1185">Reference proteome</keyword>
<dbReference type="PANTHER" id="PTHR38776:SF1">
    <property type="entry name" value="MLTA-INTERACTING PROTEIN-RELATED"/>
    <property type="match status" value="1"/>
</dbReference>
<dbReference type="AlphaFoldDB" id="A0A240EQN8"/>
<comment type="similarity">
    <text evidence="2">Belongs to the MipA/OmpV family.</text>
</comment>
<name>A0A240EQN8_9VIBR</name>
<dbReference type="Proteomes" id="UP000219336">
    <property type="component" value="Unassembled WGS sequence"/>
</dbReference>
<evidence type="ECO:0000256" key="2">
    <source>
        <dbReference type="ARBA" id="ARBA00005722"/>
    </source>
</evidence>
<keyword evidence="3" id="KW-0732">Signal</keyword>
<evidence type="ECO:0000313" key="6">
    <source>
        <dbReference type="EMBL" id="SNX51012.1"/>
    </source>
</evidence>